<dbReference type="PANTHER" id="PTHR11807:SF12">
    <property type="entry name" value="CYTOPLASMIC TRNA 2-THIOLATION PROTEIN 1"/>
    <property type="match status" value="1"/>
</dbReference>
<evidence type="ECO:0000256" key="1">
    <source>
        <dbReference type="ARBA" id="ARBA00022679"/>
    </source>
</evidence>
<evidence type="ECO:0000259" key="3">
    <source>
        <dbReference type="Pfam" id="PF16503"/>
    </source>
</evidence>
<evidence type="ECO:0000313" key="4">
    <source>
        <dbReference type="EMBL" id="JAE19226.1"/>
    </source>
</evidence>
<dbReference type="PANTHER" id="PTHR11807">
    <property type="entry name" value="ATPASES OF THE PP SUPERFAMILY-RELATED"/>
    <property type="match status" value="1"/>
</dbReference>
<proteinExistence type="predicted"/>
<protein>
    <recommendedName>
        <fullName evidence="3">Cytoplasmic tRNA 2-thiolation protein 1 C-terminal domain-containing protein</fullName>
    </recommendedName>
</protein>
<reference evidence="4" key="1">
    <citation type="submission" date="2014-09" db="EMBL/GenBank/DDBJ databases">
        <authorList>
            <person name="Magalhaes I.L.F."/>
            <person name="Oliveira U."/>
            <person name="Santos F.R."/>
            <person name="Vidigal T.H.D.A."/>
            <person name="Brescovit A.D."/>
            <person name="Santos A.J."/>
        </authorList>
    </citation>
    <scope>NUCLEOTIDE SEQUENCE</scope>
    <source>
        <tissue evidence="4">Shoot tissue taken approximately 20 cm above the soil surface</tissue>
    </source>
</reference>
<dbReference type="InterPro" id="IPR014729">
    <property type="entry name" value="Rossmann-like_a/b/a_fold"/>
</dbReference>
<evidence type="ECO:0000256" key="2">
    <source>
        <dbReference type="SAM" id="MobiDB-lite"/>
    </source>
</evidence>
<dbReference type="Pfam" id="PF16503">
    <property type="entry name" value="zn-ribbon_14"/>
    <property type="match status" value="1"/>
</dbReference>
<feature type="region of interest" description="Disordered" evidence="2">
    <location>
        <begin position="62"/>
        <end position="94"/>
    </location>
</feature>
<name>A0A0A9G9J5_ARUDO</name>
<dbReference type="GO" id="GO:0002144">
    <property type="term" value="C:cytosolic tRNA wobble base thiouridylase complex"/>
    <property type="evidence" value="ECO:0007669"/>
    <property type="project" value="TreeGrafter"/>
</dbReference>
<dbReference type="GO" id="GO:0005739">
    <property type="term" value="C:mitochondrion"/>
    <property type="evidence" value="ECO:0007669"/>
    <property type="project" value="TreeGrafter"/>
</dbReference>
<dbReference type="Gene3D" id="3.40.50.620">
    <property type="entry name" value="HUPs"/>
    <property type="match status" value="1"/>
</dbReference>
<keyword evidence="1" id="KW-0808">Transferase</keyword>
<dbReference type="GO" id="GO:0002143">
    <property type="term" value="P:tRNA wobble position uridine thiolation"/>
    <property type="evidence" value="ECO:0007669"/>
    <property type="project" value="TreeGrafter"/>
</dbReference>
<feature type="domain" description="Cytoplasmic tRNA 2-thiolation protein 1 C-terminal" evidence="3">
    <location>
        <begin position="28"/>
        <end position="58"/>
    </location>
</feature>
<dbReference type="EMBL" id="GBRH01178670">
    <property type="protein sequence ID" value="JAE19226.1"/>
    <property type="molecule type" value="Transcribed_RNA"/>
</dbReference>
<reference evidence="4" key="2">
    <citation type="journal article" date="2015" name="Data Brief">
        <title>Shoot transcriptome of the giant reed, Arundo donax.</title>
        <authorList>
            <person name="Barrero R.A."/>
            <person name="Guerrero F.D."/>
            <person name="Moolhuijzen P."/>
            <person name="Goolsby J.A."/>
            <person name="Tidwell J."/>
            <person name="Bellgard S.E."/>
            <person name="Bellgard M.I."/>
        </authorList>
    </citation>
    <scope>NUCLEOTIDE SEQUENCE</scope>
    <source>
        <tissue evidence="4">Shoot tissue taken approximately 20 cm above the soil surface</tissue>
    </source>
</reference>
<dbReference type="GO" id="GO:0016740">
    <property type="term" value="F:transferase activity"/>
    <property type="evidence" value="ECO:0007669"/>
    <property type="project" value="UniProtKB-KW"/>
</dbReference>
<dbReference type="GO" id="GO:0000049">
    <property type="term" value="F:tRNA binding"/>
    <property type="evidence" value="ECO:0007669"/>
    <property type="project" value="TreeGrafter"/>
</dbReference>
<organism evidence="4">
    <name type="scientific">Arundo donax</name>
    <name type="common">Giant reed</name>
    <name type="synonym">Donax arundinaceus</name>
    <dbReference type="NCBI Taxonomy" id="35708"/>
    <lineage>
        <taxon>Eukaryota</taxon>
        <taxon>Viridiplantae</taxon>
        <taxon>Streptophyta</taxon>
        <taxon>Embryophyta</taxon>
        <taxon>Tracheophyta</taxon>
        <taxon>Spermatophyta</taxon>
        <taxon>Magnoliopsida</taxon>
        <taxon>Liliopsida</taxon>
        <taxon>Poales</taxon>
        <taxon>Poaceae</taxon>
        <taxon>PACMAD clade</taxon>
        <taxon>Arundinoideae</taxon>
        <taxon>Arundineae</taxon>
        <taxon>Arundo</taxon>
    </lineage>
</organism>
<sequence>MRPRAILDIIKSGENFRISTTTRMPEQGTCGRCGYISSQKVCKACVLLDGLNRGLPKLGIGRTKVGAGADGQQRAKRSERNTSSLQGKHGNFDF</sequence>
<dbReference type="AlphaFoldDB" id="A0A0A9G9J5"/>
<accession>A0A0A9G9J5</accession>
<dbReference type="InterPro" id="IPR032442">
    <property type="entry name" value="CTU1_C"/>
</dbReference>